<keyword evidence="2" id="KW-0238">DNA-binding</keyword>
<dbReference type="eggNOG" id="COG2197">
    <property type="taxonomic scope" value="Bacteria"/>
</dbReference>
<evidence type="ECO:0000256" key="2">
    <source>
        <dbReference type="ARBA" id="ARBA00023125"/>
    </source>
</evidence>
<dbReference type="HOGENOM" id="CLU_1122746_0_0_6"/>
<dbReference type="PATRIC" id="fig|1144672.3.peg.3080"/>
<proteinExistence type="predicted"/>
<dbReference type="InterPro" id="IPR036388">
    <property type="entry name" value="WH-like_DNA-bd_sf"/>
</dbReference>
<dbReference type="GO" id="GO:0006355">
    <property type="term" value="P:regulation of DNA-templated transcription"/>
    <property type="evidence" value="ECO:0007669"/>
    <property type="project" value="InterPro"/>
</dbReference>
<evidence type="ECO:0000256" key="1">
    <source>
        <dbReference type="ARBA" id="ARBA00023015"/>
    </source>
</evidence>
<comment type="caution">
    <text evidence="5">The sequence shown here is derived from an EMBL/GenBank/DDBJ whole genome shotgun (WGS) entry which is preliminary data.</text>
</comment>
<dbReference type="RefSeq" id="WP_004806918.1">
    <property type="nucleotide sequence ID" value="NZ_KB849440.1"/>
</dbReference>
<dbReference type="PANTHER" id="PTHR44688">
    <property type="entry name" value="DNA-BINDING TRANSCRIPTIONAL ACTIVATOR DEVR_DOSR"/>
    <property type="match status" value="1"/>
</dbReference>
<dbReference type="SMART" id="SM00421">
    <property type="entry name" value="HTH_LUXR"/>
    <property type="match status" value="1"/>
</dbReference>
<accession>N8XHL3</accession>
<dbReference type="PRINTS" id="PR00038">
    <property type="entry name" value="HTHLUXR"/>
</dbReference>
<keyword evidence="3" id="KW-0804">Transcription</keyword>
<dbReference type="SUPFAM" id="SSF46894">
    <property type="entry name" value="C-terminal effector domain of the bipartite response regulators"/>
    <property type="match status" value="1"/>
</dbReference>
<evidence type="ECO:0000259" key="4">
    <source>
        <dbReference type="PROSITE" id="PS50043"/>
    </source>
</evidence>
<evidence type="ECO:0000313" key="6">
    <source>
        <dbReference type="Proteomes" id="UP000013209"/>
    </source>
</evidence>
<dbReference type="Proteomes" id="UP000013209">
    <property type="component" value="Unassembled WGS sequence"/>
</dbReference>
<name>N8XHL3_9GAMM</name>
<dbReference type="Gene3D" id="1.10.10.10">
    <property type="entry name" value="Winged helix-like DNA-binding domain superfamily/Winged helix DNA-binding domain"/>
    <property type="match status" value="1"/>
</dbReference>
<reference evidence="5 6" key="1">
    <citation type="submission" date="2013-02" db="EMBL/GenBank/DDBJ databases">
        <title>The Genome Sequence of Acinetobacter sp. CIP 56.2.</title>
        <authorList>
            <consortium name="The Broad Institute Genome Sequencing Platform"/>
            <consortium name="The Broad Institute Genome Sequencing Center for Infectious Disease"/>
            <person name="Cerqueira G."/>
            <person name="Feldgarden M."/>
            <person name="Courvalin P."/>
            <person name="Perichon B."/>
            <person name="Grillot-Courvalin C."/>
            <person name="Clermont D."/>
            <person name="Rocha E."/>
            <person name="Yoon E.-J."/>
            <person name="Nemec A."/>
            <person name="Walker B."/>
            <person name="Young S.K."/>
            <person name="Zeng Q."/>
            <person name="Gargeya S."/>
            <person name="Fitzgerald M."/>
            <person name="Haas B."/>
            <person name="Abouelleil A."/>
            <person name="Alvarado L."/>
            <person name="Arachchi H.M."/>
            <person name="Berlin A.M."/>
            <person name="Chapman S.B."/>
            <person name="Dewar J."/>
            <person name="Goldberg J."/>
            <person name="Griggs A."/>
            <person name="Gujja S."/>
            <person name="Hansen M."/>
            <person name="Howarth C."/>
            <person name="Imamovic A."/>
            <person name="Larimer J."/>
            <person name="McCowan C."/>
            <person name="Murphy C."/>
            <person name="Neiman D."/>
            <person name="Pearson M."/>
            <person name="Priest M."/>
            <person name="Roberts A."/>
            <person name="Saif S."/>
            <person name="Shea T."/>
            <person name="Sisk P."/>
            <person name="Sykes S."/>
            <person name="Wortman J."/>
            <person name="Nusbaum C."/>
            <person name="Birren B."/>
        </authorList>
    </citation>
    <scope>NUCLEOTIDE SEQUENCE [LARGE SCALE GENOMIC DNA]</scope>
    <source>
        <strain evidence="5 6">CIP 56.2</strain>
    </source>
</reference>
<keyword evidence="1" id="KW-0805">Transcription regulation</keyword>
<sequence length="243" mass="28410">MLLEHDLSRSEFSLFSEILWKLGSGKGQERLRETVLVDIATLLRADFAASYIWDAKQHLSKQGIMWQIDPKAILEYDRIWQHDDPITSRLRERQQATFVNEIISISELKKTDYYNEFLRPYGLYHGLNIYFVRDGIDIGDLRIWRAKDSIMFSEREKRILNLLEPYLTQALAIDLSCFDVLTPREQEVVMLVTKGLSDKQVANLLEIGFTTVRTHLKNAMQKMGCHNRTEMARLIHCQSTPQF</sequence>
<dbReference type="AlphaFoldDB" id="N8XHL3"/>
<dbReference type="EMBL" id="APPH01000015">
    <property type="protein sequence ID" value="ENV08524.1"/>
    <property type="molecule type" value="Genomic_DNA"/>
</dbReference>
<organism evidence="5 6">
    <name type="scientific">Acinetobacter higginsii</name>
    <dbReference type="NCBI Taxonomy" id="70347"/>
    <lineage>
        <taxon>Bacteria</taxon>
        <taxon>Pseudomonadati</taxon>
        <taxon>Pseudomonadota</taxon>
        <taxon>Gammaproteobacteria</taxon>
        <taxon>Moraxellales</taxon>
        <taxon>Moraxellaceae</taxon>
        <taxon>Acinetobacter</taxon>
    </lineage>
</organism>
<gene>
    <name evidence="5" type="ORF">F966_03198</name>
</gene>
<dbReference type="STRING" id="1144672.F966_03198"/>
<dbReference type="GO" id="GO:0003677">
    <property type="term" value="F:DNA binding"/>
    <property type="evidence" value="ECO:0007669"/>
    <property type="project" value="UniProtKB-KW"/>
</dbReference>
<evidence type="ECO:0000313" key="5">
    <source>
        <dbReference type="EMBL" id="ENV08524.1"/>
    </source>
</evidence>
<evidence type="ECO:0000256" key="3">
    <source>
        <dbReference type="ARBA" id="ARBA00023163"/>
    </source>
</evidence>
<feature type="domain" description="HTH luxR-type" evidence="4">
    <location>
        <begin position="174"/>
        <end position="239"/>
    </location>
</feature>
<dbReference type="Pfam" id="PF00196">
    <property type="entry name" value="GerE"/>
    <property type="match status" value="1"/>
</dbReference>
<dbReference type="PROSITE" id="PS50043">
    <property type="entry name" value="HTH_LUXR_2"/>
    <property type="match status" value="1"/>
</dbReference>
<dbReference type="InterPro" id="IPR000792">
    <property type="entry name" value="Tscrpt_reg_LuxR_C"/>
</dbReference>
<dbReference type="CDD" id="cd06170">
    <property type="entry name" value="LuxR_C_like"/>
    <property type="match status" value="1"/>
</dbReference>
<dbReference type="PANTHER" id="PTHR44688:SF16">
    <property type="entry name" value="DNA-BINDING TRANSCRIPTIONAL ACTIVATOR DEVR_DOSR"/>
    <property type="match status" value="1"/>
</dbReference>
<protein>
    <recommendedName>
        <fullName evidence="4">HTH luxR-type domain-containing protein</fullName>
    </recommendedName>
</protein>
<dbReference type="InterPro" id="IPR016032">
    <property type="entry name" value="Sig_transdc_resp-reg_C-effctor"/>
</dbReference>